<dbReference type="AlphaFoldDB" id="Q6MA60"/>
<organism evidence="2 3">
    <name type="scientific">Protochlamydia amoebophila (strain UWE25)</name>
    <dbReference type="NCBI Taxonomy" id="264201"/>
    <lineage>
        <taxon>Bacteria</taxon>
        <taxon>Pseudomonadati</taxon>
        <taxon>Chlamydiota</taxon>
        <taxon>Chlamydiia</taxon>
        <taxon>Parachlamydiales</taxon>
        <taxon>Parachlamydiaceae</taxon>
        <taxon>Candidatus Protochlamydia</taxon>
    </lineage>
</organism>
<evidence type="ECO:0000259" key="1">
    <source>
        <dbReference type="Pfam" id="PF05670"/>
    </source>
</evidence>
<keyword evidence="3" id="KW-1185">Reference proteome</keyword>
<gene>
    <name evidence="2" type="ORF">PC_RS08710</name>
</gene>
<accession>Q6MA60</accession>
<sequence length="471" mass="55793">MNLPVFSALQITALLSEIRQQLIGLSYFICHSHKTTQFFLQFKEENNVKTLFLSFQTPLICFYLTEQKIFPLANLMENSWQHYLSEAILVEIEQLNQDRILKFGFRKNQSQFSLICEFFTKHPNYYLLDEQGKILYSLYPVLKKIYQLPFLSPLQVQPSVVLKDSKQLEEIYKRAEQEWFFQRDKSALEKDLSKGIKKLQKKRENLLKAERECLDWETIQHEGELLKSSFSQLKKGMSQLTLWDWLKNQEVCLKLDPELLPSEQLKYRFKKAKKLRIGLPHLEKQLLYVDQDLLTQVDQLNRLQKTTRIEELSSFKSKKLVLRKAAEQLQKKQLPYREFLSSTNTTIWVGKNDKGNDQMTFALAKGSDWWLHTQDVPGSHIVIRTKKGQDPDEETLADAMQLALYNSKAKVRQEAEICMTQRKFLSRMGKKQLGKVQISKHRSVWIRFDLERYQAILKRQKLTNERFFSFE</sequence>
<dbReference type="STRING" id="264201.pc1815"/>
<dbReference type="eggNOG" id="COG1293">
    <property type="taxonomic scope" value="Bacteria"/>
</dbReference>
<protein>
    <recommendedName>
        <fullName evidence="1">NFACT RNA-binding domain-containing protein</fullName>
    </recommendedName>
</protein>
<evidence type="ECO:0000313" key="2">
    <source>
        <dbReference type="EMBL" id="CAF24539.1"/>
    </source>
</evidence>
<dbReference type="EMBL" id="BX908798">
    <property type="protein sequence ID" value="CAF24539.1"/>
    <property type="molecule type" value="Genomic_DNA"/>
</dbReference>
<dbReference type="InterPro" id="IPR051608">
    <property type="entry name" value="RQC_Subunit_NEMF"/>
</dbReference>
<dbReference type="GO" id="GO:0000049">
    <property type="term" value="F:tRNA binding"/>
    <property type="evidence" value="ECO:0007669"/>
    <property type="project" value="TreeGrafter"/>
</dbReference>
<dbReference type="GO" id="GO:0072344">
    <property type="term" value="P:rescue of stalled ribosome"/>
    <property type="evidence" value="ECO:0007669"/>
    <property type="project" value="TreeGrafter"/>
</dbReference>
<reference evidence="2 3" key="1">
    <citation type="journal article" date="2004" name="Science">
        <title>Illuminating the evolutionary history of chlamydiae.</title>
        <authorList>
            <person name="Horn M."/>
            <person name="Collingro A."/>
            <person name="Schmitz-Esser S."/>
            <person name="Beier C.L."/>
            <person name="Purkhold U."/>
            <person name="Fartmann B."/>
            <person name="Brandt P."/>
            <person name="Nyakatura G.J."/>
            <person name="Droege M."/>
            <person name="Frishman D."/>
            <person name="Rattei T."/>
            <person name="Mewes H."/>
            <person name="Wagner M."/>
        </authorList>
    </citation>
    <scope>NUCLEOTIDE SEQUENCE [LARGE SCALE GENOMIC DNA]</scope>
    <source>
        <strain evidence="2 3">UWE25</strain>
    </source>
</reference>
<dbReference type="GO" id="GO:1990112">
    <property type="term" value="C:RQC complex"/>
    <property type="evidence" value="ECO:0007669"/>
    <property type="project" value="TreeGrafter"/>
</dbReference>
<dbReference type="KEGG" id="pcu:PC_RS08710"/>
<dbReference type="Pfam" id="PF05833">
    <property type="entry name" value="NFACT_N"/>
    <property type="match status" value="2"/>
</dbReference>
<dbReference type="PANTHER" id="PTHR15239">
    <property type="entry name" value="NUCLEAR EXPORT MEDIATOR FACTOR NEMF"/>
    <property type="match status" value="1"/>
</dbReference>
<dbReference type="PANTHER" id="PTHR15239:SF6">
    <property type="entry name" value="RIBOSOME QUALITY CONTROL COMPLEX SUBUNIT NEMF"/>
    <property type="match status" value="1"/>
</dbReference>
<dbReference type="Proteomes" id="UP000000529">
    <property type="component" value="Chromosome"/>
</dbReference>
<dbReference type="GO" id="GO:0043023">
    <property type="term" value="F:ribosomal large subunit binding"/>
    <property type="evidence" value="ECO:0007669"/>
    <property type="project" value="TreeGrafter"/>
</dbReference>
<feature type="domain" description="NFACT RNA-binding" evidence="1">
    <location>
        <begin position="337"/>
        <end position="430"/>
    </location>
</feature>
<dbReference type="Pfam" id="PF05670">
    <property type="entry name" value="NFACT-R_1"/>
    <property type="match status" value="1"/>
</dbReference>
<evidence type="ECO:0000313" key="3">
    <source>
        <dbReference type="Proteomes" id="UP000000529"/>
    </source>
</evidence>
<dbReference type="HOGENOM" id="CLU_579835_0_0_0"/>
<dbReference type="OrthoDB" id="9766163at2"/>
<name>Q6MA60_PARUW</name>
<dbReference type="Gene3D" id="2.30.310.10">
    <property type="entry name" value="ibrinogen binding protein from staphylococcus aureus domain"/>
    <property type="match status" value="1"/>
</dbReference>
<dbReference type="RefSeq" id="WP_011176360.1">
    <property type="nucleotide sequence ID" value="NC_005861.2"/>
</dbReference>
<dbReference type="InterPro" id="IPR008532">
    <property type="entry name" value="NFACT_RNA-bd"/>
</dbReference>
<proteinExistence type="predicted"/>